<dbReference type="PROSITE" id="PS50005">
    <property type="entry name" value="TPR"/>
    <property type="match status" value="1"/>
</dbReference>
<dbReference type="Gene3D" id="1.25.40.10">
    <property type="entry name" value="Tetratricopeptide repeat domain"/>
    <property type="match status" value="1"/>
</dbReference>
<dbReference type="PANTHER" id="PTHR47691">
    <property type="entry name" value="REGULATOR-RELATED"/>
    <property type="match status" value="1"/>
</dbReference>
<dbReference type="EMBL" id="CP121261">
    <property type="protein sequence ID" value="WFP09753.1"/>
    <property type="molecule type" value="Genomic_DNA"/>
</dbReference>
<keyword evidence="3" id="KW-1185">Reference proteome</keyword>
<evidence type="ECO:0008006" key="4">
    <source>
        <dbReference type="Google" id="ProtNLM"/>
    </source>
</evidence>
<dbReference type="Proteomes" id="UP001214170">
    <property type="component" value="Chromosome"/>
</dbReference>
<feature type="repeat" description="TPR" evidence="1">
    <location>
        <begin position="725"/>
        <end position="758"/>
    </location>
</feature>
<evidence type="ECO:0000256" key="1">
    <source>
        <dbReference type="PROSITE-ProRule" id="PRU00339"/>
    </source>
</evidence>
<keyword evidence="1" id="KW-0802">TPR repeat</keyword>
<evidence type="ECO:0000313" key="3">
    <source>
        <dbReference type="Proteomes" id="UP001214170"/>
    </source>
</evidence>
<sequence length="812" mass="90911">MKKGSNMQKLLLARVKAAESLKDSVHVRNAVLGIFRIAMQHACVALGEWVVGHLREDPSKISSYTEVDISQFRQPADGSLANLLSQLLVAAENIGWKSVGRQFWQQDELSDELRKLTGTSRGNVEAVVLAFVRSRNNGVEGHGLAGGNDARTDLEVIRILLRAIGNILPTVTKGSDKLFLPTFGGNEPKELVTLRLAGEHPICYRRLKPTTAGKLQVDAQVQKSLLARDALSYEVPNILLGLPIAAPPSYEIYEPTWVDKWNPFVHLPTRLASTEVFTGRTDEMDALAAWADDFDSRKCMVWGDGGVGKTTLVVELIHRFLEGRTSIQWRPEIITFYTSKKTRWGLNGLEHISAQDIGVADVALDIARMLTSPNLDRSWFDKRPAEVIQKLGSLMATLKVNRDSHLIVLDNTETMAQNDADIGALASQINELSRRVGRVILTSRRREHIEALPVQTEVWADEVGAEFLRKRGGALNCISIQQAGDSTLRKYSRQLNNKPIALEVFVQAASGPNTSLDTAFQRVQRMQRQDLGQFLYDDAWARLTPELRHVLLLMSRLGDTHDQYLMQLCCQRAKVTVAAASEAIEESKGIGTISRFQGAVHTTFSPEFHNYCIERVEVIDGVRYPTNEEVDWVSRRYSEFLTSASALVRDRNPAAFLVPEARAAWKAFDENRLDDALGYYEAAVLIDSENGLLFDRYARTLMKKKDLPLALRQSEKAAHLLPDSAEVYFTKGMIEARLGESKQALIDLDKAVSLGKEQYLCELQKAYAHVYSVPQDLKEARSCLHAAYKAAPKVQLGRFTEEATRFERRWLS</sequence>
<protein>
    <recommendedName>
        <fullName evidence="4">Orc1-like AAA ATPase domain-containing protein</fullName>
    </recommendedName>
</protein>
<dbReference type="InterPro" id="IPR027417">
    <property type="entry name" value="P-loop_NTPase"/>
</dbReference>
<dbReference type="Gene3D" id="3.40.50.300">
    <property type="entry name" value="P-loop containing nucleotide triphosphate hydrolases"/>
    <property type="match status" value="1"/>
</dbReference>
<name>A0ABY8GZ43_9BURK</name>
<reference evidence="2 3" key="1">
    <citation type="submission" date="2023-03" db="EMBL/GenBank/DDBJ databases">
        <title>Achromobacter spanius LIG8.</title>
        <authorList>
            <person name="Shrestha S."/>
        </authorList>
    </citation>
    <scope>NUCLEOTIDE SEQUENCE [LARGE SCALE GENOMIC DNA]</scope>
    <source>
        <strain evidence="2 3">LIG8</strain>
    </source>
</reference>
<gene>
    <name evidence="2" type="ORF">P8T11_07705</name>
</gene>
<evidence type="ECO:0000313" key="2">
    <source>
        <dbReference type="EMBL" id="WFP09753.1"/>
    </source>
</evidence>
<dbReference type="RefSeq" id="WP_268077498.1">
    <property type="nucleotide sequence ID" value="NZ_CP106885.1"/>
</dbReference>
<dbReference type="SUPFAM" id="SSF48452">
    <property type="entry name" value="TPR-like"/>
    <property type="match status" value="1"/>
</dbReference>
<dbReference type="InterPro" id="IPR019734">
    <property type="entry name" value="TPR_rpt"/>
</dbReference>
<dbReference type="PANTHER" id="PTHR47691:SF3">
    <property type="entry name" value="HTH-TYPE TRANSCRIPTIONAL REGULATOR RV0890C-RELATED"/>
    <property type="match status" value="1"/>
</dbReference>
<dbReference type="InterPro" id="IPR011990">
    <property type="entry name" value="TPR-like_helical_dom_sf"/>
</dbReference>
<dbReference type="SUPFAM" id="SSF52540">
    <property type="entry name" value="P-loop containing nucleoside triphosphate hydrolases"/>
    <property type="match status" value="1"/>
</dbReference>
<accession>A0ABY8GZ43</accession>
<proteinExistence type="predicted"/>
<organism evidence="2 3">
    <name type="scientific">Achromobacter spanius</name>
    <dbReference type="NCBI Taxonomy" id="217203"/>
    <lineage>
        <taxon>Bacteria</taxon>
        <taxon>Pseudomonadati</taxon>
        <taxon>Pseudomonadota</taxon>
        <taxon>Betaproteobacteria</taxon>
        <taxon>Burkholderiales</taxon>
        <taxon>Alcaligenaceae</taxon>
        <taxon>Achromobacter</taxon>
    </lineage>
</organism>